<feature type="compositionally biased region" description="Polar residues" evidence="2">
    <location>
        <begin position="905"/>
        <end position="924"/>
    </location>
</feature>
<protein>
    <submittedName>
        <fullName evidence="3">Uncharacterized protein</fullName>
    </submittedName>
</protein>
<proteinExistence type="predicted"/>
<feature type="region of interest" description="Disordered" evidence="2">
    <location>
        <begin position="1065"/>
        <end position="1089"/>
    </location>
</feature>
<feature type="region of interest" description="Disordered" evidence="2">
    <location>
        <begin position="903"/>
        <end position="924"/>
    </location>
</feature>
<evidence type="ECO:0000256" key="2">
    <source>
        <dbReference type="SAM" id="MobiDB-lite"/>
    </source>
</evidence>
<dbReference type="AlphaFoldDB" id="Q22T15"/>
<dbReference type="HOGENOM" id="CLU_277266_0_0_1"/>
<dbReference type="Proteomes" id="UP000009168">
    <property type="component" value="Unassembled WGS sequence"/>
</dbReference>
<keyword evidence="4" id="KW-1185">Reference proteome</keyword>
<dbReference type="STRING" id="312017.Q22T15"/>
<organism evidence="3 4">
    <name type="scientific">Tetrahymena thermophila (strain SB210)</name>
    <dbReference type="NCBI Taxonomy" id="312017"/>
    <lineage>
        <taxon>Eukaryota</taxon>
        <taxon>Sar</taxon>
        <taxon>Alveolata</taxon>
        <taxon>Ciliophora</taxon>
        <taxon>Intramacronucleata</taxon>
        <taxon>Oligohymenophorea</taxon>
        <taxon>Hymenostomatida</taxon>
        <taxon>Tetrahymenina</taxon>
        <taxon>Tetrahymenidae</taxon>
        <taxon>Tetrahymena</taxon>
    </lineage>
</organism>
<dbReference type="eggNOG" id="ENOG502R2R3">
    <property type="taxonomic scope" value="Eukaryota"/>
</dbReference>
<dbReference type="KEGG" id="tet:TTHERM_00186030"/>
<feature type="coiled-coil region" evidence="1">
    <location>
        <begin position="394"/>
        <end position="476"/>
    </location>
</feature>
<accession>Q22T15</accession>
<reference evidence="4" key="1">
    <citation type="journal article" date="2006" name="PLoS Biol.">
        <title>Macronuclear genome sequence of the ciliate Tetrahymena thermophila, a model eukaryote.</title>
        <authorList>
            <person name="Eisen J.A."/>
            <person name="Coyne R.S."/>
            <person name="Wu M."/>
            <person name="Wu D."/>
            <person name="Thiagarajan M."/>
            <person name="Wortman J.R."/>
            <person name="Badger J.H."/>
            <person name="Ren Q."/>
            <person name="Amedeo P."/>
            <person name="Jones K.M."/>
            <person name="Tallon L.J."/>
            <person name="Delcher A.L."/>
            <person name="Salzberg S.L."/>
            <person name="Silva J.C."/>
            <person name="Haas B.J."/>
            <person name="Majoros W.H."/>
            <person name="Farzad M."/>
            <person name="Carlton J.M."/>
            <person name="Smith R.K. Jr."/>
            <person name="Garg J."/>
            <person name="Pearlman R.E."/>
            <person name="Karrer K.M."/>
            <person name="Sun L."/>
            <person name="Manning G."/>
            <person name="Elde N.C."/>
            <person name="Turkewitz A.P."/>
            <person name="Asai D.J."/>
            <person name="Wilkes D.E."/>
            <person name="Wang Y."/>
            <person name="Cai H."/>
            <person name="Collins K."/>
            <person name="Stewart B.A."/>
            <person name="Lee S.R."/>
            <person name="Wilamowska K."/>
            <person name="Weinberg Z."/>
            <person name="Ruzzo W.L."/>
            <person name="Wloga D."/>
            <person name="Gaertig J."/>
            <person name="Frankel J."/>
            <person name="Tsao C.-C."/>
            <person name="Gorovsky M.A."/>
            <person name="Keeling P.J."/>
            <person name="Waller R.F."/>
            <person name="Patron N.J."/>
            <person name="Cherry J.M."/>
            <person name="Stover N.A."/>
            <person name="Krieger C.J."/>
            <person name="del Toro C."/>
            <person name="Ryder H.F."/>
            <person name="Williamson S.C."/>
            <person name="Barbeau R.A."/>
            <person name="Hamilton E.P."/>
            <person name="Orias E."/>
        </authorList>
    </citation>
    <scope>NUCLEOTIDE SEQUENCE [LARGE SCALE GENOMIC DNA]</scope>
    <source>
        <strain evidence="4">SB210</strain>
    </source>
</reference>
<gene>
    <name evidence="3" type="ORF">TTHERM_00186030</name>
</gene>
<keyword evidence="1" id="KW-0175">Coiled coil</keyword>
<evidence type="ECO:0000256" key="1">
    <source>
        <dbReference type="SAM" id="Coils"/>
    </source>
</evidence>
<feature type="coiled-coil region" evidence="1">
    <location>
        <begin position="532"/>
        <end position="570"/>
    </location>
</feature>
<dbReference type="EMBL" id="GG662840">
    <property type="protein sequence ID" value="EAR88623.2"/>
    <property type="molecule type" value="Genomic_DNA"/>
</dbReference>
<sequence length="1109" mass="130217">MKASSTNENGSIDIEGMQKQMSQINLKLAQFEEQLSIQGSHQKKIIQQNDEYVQQYMKTQETIEKLKNIFRNEQGEEITINLQTYLQQKVVESVVNELKFNQTISQLDNKYREQFHKLNVSTESFKENQENLNHSINVIKLEIKNNADLTHQNMLFKEQMDRIKQSQEKSEKMIQDSIDKFWKYDQIIQQLQSQVQQKVEQNQIQDIQQQLNENFVGIQQYKSQLEMLLGKINAKTDSTYFEEKFNYIDKAVLQTSQKFEAQIERDLKIYFSKMLQNYLIKNDLENGLNIVRQEYRKDQANQEQEFQNKINEIYHQLSENQNNVFKNSTQVELIKSEQILLNQAIKQSTNDCLQKIQIFDQVIQKQATDLLKKLDNKPSFVELKLIESRADQKISEQNQKIQENNQKLLQYLKEIEAKSQQEEEGIQKLQMQLSEVVTLDALQEKMKFIESVKDDNTRIKQEIEQFKKGIKNIEDRLQVKISKFEIDQLRNAIESEYVKIPSFQNSINDCKQLTKDTQSAMDKQLKNRDQLIDKLKIELNQIIDKSKELLKEFKQEIDESQSQIRREQDVQKHHLETCKTLAQKVDESLIYKASKMDLNEFITFCKFTYLDRDQLSKFVAEREEFEQMRDIEKHLNQFKQEYQTWIDTFNKKMCFSFDKMISSPIQFQWVEEIKDKFYEIDHIKQALLQKAEHSDLIRLFAQKANKNLVNSLMVCCQNFKKQLIYEVVSIQSFIKCIQSRSDFMPSQQLAIQMNLRQLTKLLKWITFSSLVGDQENMQDAQFKLEISQFAQMEKVSDSITQKFKLFQKKLEDMGDAKFITSENKILDEYLSMIMQDPAHEEIYGNKQKSDMVDLIGTGDNEVTPQKTTQNQTIIKPFKIKKNYNSNNYFINTVDHFFTQDKNSKQEIQQQNTQKIGSFHTPSNSLQQQFTRETSTFYDPLSQFSGSQKNSPLLQLDSQNQIFCNDSLESLKQSSIQIKQENKTVTVGGRTYEVNDIEGFNKHLNNMSSNSNKAFDQLINLSINNGGSNTNNTHLMAGLSAKTDSTRFQQFYKNQKFKNKIIISTQKTNHSVSQSPSSANSNSSLSRKSFLSPNVIKKATKTQDQVEQTY</sequence>
<feature type="compositionally biased region" description="Low complexity" evidence="2">
    <location>
        <begin position="1068"/>
        <end position="1089"/>
    </location>
</feature>
<dbReference type="InParanoid" id="Q22T15"/>
<evidence type="ECO:0000313" key="4">
    <source>
        <dbReference type="Proteomes" id="UP000009168"/>
    </source>
</evidence>
<dbReference type="RefSeq" id="XP_001008868.2">
    <property type="nucleotide sequence ID" value="XM_001008868.2"/>
</dbReference>
<evidence type="ECO:0000313" key="3">
    <source>
        <dbReference type="EMBL" id="EAR88623.2"/>
    </source>
</evidence>
<dbReference type="GeneID" id="7844335"/>
<name>Q22T15_TETTS</name>
<feature type="coiled-coil region" evidence="1">
    <location>
        <begin position="14"/>
        <end position="69"/>
    </location>
</feature>